<organism evidence="1 2">
    <name type="scientific">Roseburia intestinalis</name>
    <dbReference type="NCBI Taxonomy" id="166486"/>
    <lineage>
        <taxon>Bacteria</taxon>
        <taxon>Bacillati</taxon>
        <taxon>Bacillota</taxon>
        <taxon>Clostridia</taxon>
        <taxon>Lachnospirales</taxon>
        <taxon>Lachnospiraceae</taxon>
        <taxon>Roseburia</taxon>
    </lineage>
</organism>
<gene>
    <name evidence="1" type="ORF">DW856_10635</name>
</gene>
<reference evidence="1 2" key="1">
    <citation type="submission" date="2018-08" db="EMBL/GenBank/DDBJ databases">
        <title>A genome reference for cultivated species of the human gut microbiota.</title>
        <authorList>
            <person name="Zou Y."/>
            <person name="Xue W."/>
            <person name="Luo G."/>
        </authorList>
    </citation>
    <scope>NUCLEOTIDE SEQUENCE [LARGE SCALE GENOMIC DNA]</scope>
    <source>
        <strain evidence="1 2">AM37-1AC</strain>
    </source>
</reference>
<sequence>MIKGKKVVMNDKYYVSEKNKGKIFEVTSEPYSVCGTVVVKLKGLSGCYALDGLDEVKDGR</sequence>
<dbReference type="AlphaFoldDB" id="A0A3R6EKG2"/>
<dbReference type="EMBL" id="QSHO01000008">
    <property type="protein sequence ID" value="RHC16757.1"/>
    <property type="molecule type" value="Genomic_DNA"/>
</dbReference>
<accession>A0A3R6EKG2</accession>
<dbReference type="Proteomes" id="UP000283513">
    <property type="component" value="Unassembled WGS sequence"/>
</dbReference>
<evidence type="ECO:0000313" key="2">
    <source>
        <dbReference type="Proteomes" id="UP000283513"/>
    </source>
</evidence>
<comment type="caution">
    <text evidence="1">The sequence shown here is derived from an EMBL/GenBank/DDBJ whole genome shotgun (WGS) entry which is preliminary data.</text>
</comment>
<proteinExistence type="predicted"/>
<evidence type="ECO:0000313" key="1">
    <source>
        <dbReference type="EMBL" id="RHC16757.1"/>
    </source>
</evidence>
<name>A0A3R6EKG2_9FIRM</name>
<protein>
    <submittedName>
        <fullName evidence="1">Uncharacterized protein</fullName>
    </submittedName>
</protein>
<dbReference type="RefSeq" id="WP_118598009.1">
    <property type="nucleotide sequence ID" value="NZ_QSHO01000008.1"/>
</dbReference>